<dbReference type="PROSITE" id="PS51186">
    <property type="entry name" value="GNAT"/>
    <property type="match status" value="1"/>
</dbReference>
<evidence type="ECO:0000256" key="2">
    <source>
        <dbReference type="ARBA" id="ARBA00023315"/>
    </source>
</evidence>
<dbReference type="SUPFAM" id="SSF55729">
    <property type="entry name" value="Acyl-CoA N-acyltransferases (Nat)"/>
    <property type="match status" value="1"/>
</dbReference>
<dbReference type="KEGG" id="rlc:K227x_21050"/>
<keyword evidence="2 4" id="KW-0012">Acyltransferase</keyword>
<dbReference type="CDD" id="cd04301">
    <property type="entry name" value="NAT_SF"/>
    <property type="match status" value="1"/>
</dbReference>
<dbReference type="AlphaFoldDB" id="A0A517N9A4"/>
<dbReference type="Gene3D" id="3.40.630.30">
    <property type="match status" value="1"/>
</dbReference>
<evidence type="ECO:0000256" key="1">
    <source>
        <dbReference type="ARBA" id="ARBA00022679"/>
    </source>
</evidence>
<evidence type="ECO:0000313" key="4">
    <source>
        <dbReference type="EMBL" id="QDT03720.1"/>
    </source>
</evidence>
<sequence length="169" mass="18954">MSASPPETRPLVRDAIVDDSAAIAEIYNHYITAGGSTFDAETWKAKQIAEMLPTTVPECWLVSADGDKILGWGSARQFSVRHGFRLSLESAIYLSPDAVGRGVAQSLQQQVEERCRQHQIHHLVARIISTNQRSLEFHYRHGFELVGTQKEIGHMDGKWCDLTILQKIL</sequence>
<dbReference type="EMBL" id="CP036525">
    <property type="protein sequence ID" value="QDT03720.1"/>
    <property type="molecule type" value="Genomic_DNA"/>
</dbReference>
<protein>
    <submittedName>
        <fullName evidence="4">N-acyltransferase YncA</fullName>
        <ecNumber evidence="4">2.3.1.-</ecNumber>
    </submittedName>
</protein>
<keyword evidence="1 4" id="KW-0808">Transferase</keyword>
<accession>A0A517N9A4</accession>
<organism evidence="4 5">
    <name type="scientific">Rubripirellula lacrimiformis</name>
    <dbReference type="NCBI Taxonomy" id="1930273"/>
    <lineage>
        <taxon>Bacteria</taxon>
        <taxon>Pseudomonadati</taxon>
        <taxon>Planctomycetota</taxon>
        <taxon>Planctomycetia</taxon>
        <taxon>Pirellulales</taxon>
        <taxon>Pirellulaceae</taxon>
        <taxon>Rubripirellula</taxon>
    </lineage>
</organism>
<dbReference type="EC" id="2.3.1.-" evidence="4"/>
<feature type="domain" description="N-acetyltransferase" evidence="3">
    <location>
        <begin position="10"/>
        <end position="165"/>
    </location>
</feature>
<dbReference type="Proteomes" id="UP000318538">
    <property type="component" value="Chromosome"/>
</dbReference>
<dbReference type="InterPro" id="IPR016181">
    <property type="entry name" value="Acyl_CoA_acyltransferase"/>
</dbReference>
<dbReference type="PANTHER" id="PTHR43072">
    <property type="entry name" value="N-ACETYLTRANSFERASE"/>
    <property type="match status" value="1"/>
</dbReference>
<keyword evidence="5" id="KW-1185">Reference proteome</keyword>
<dbReference type="Pfam" id="PF13420">
    <property type="entry name" value="Acetyltransf_4"/>
    <property type="match status" value="1"/>
</dbReference>
<evidence type="ECO:0000313" key="5">
    <source>
        <dbReference type="Proteomes" id="UP000318538"/>
    </source>
</evidence>
<gene>
    <name evidence="4" type="primary">yncA</name>
    <name evidence="4" type="ORF">K227x_21050</name>
</gene>
<dbReference type="InterPro" id="IPR000182">
    <property type="entry name" value="GNAT_dom"/>
</dbReference>
<evidence type="ECO:0000259" key="3">
    <source>
        <dbReference type="PROSITE" id="PS51186"/>
    </source>
</evidence>
<dbReference type="PANTHER" id="PTHR43072:SF23">
    <property type="entry name" value="UPF0039 PROTEIN C11D3.02C"/>
    <property type="match status" value="1"/>
</dbReference>
<dbReference type="RefSeq" id="WP_218933892.1">
    <property type="nucleotide sequence ID" value="NZ_CP036525.1"/>
</dbReference>
<dbReference type="GO" id="GO:0016747">
    <property type="term" value="F:acyltransferase activity, transferring groups other than amino-acyl groups"/>
    <property type="evidence" value="ECO:0007669"/>
    <property type="project" value="InterPro"/>
</dbReference>
<proteinExistence type="predicted"/>
<name>A0A517N9A4_9BACT</name>
<reference evidence="4 5" key="1">
    <citation type="submission" date="2019-02" db="EMBL/GenBank/DDBJ databases">
        <title>Deep-cultivation of Planctomycetes and their phenomic and genomic characterization uncovers novel biology.</title>
        <authorList>
            <person name="Wiegand S."/>
            <person name="Jogler M."/>
            <person name="Boedeker C."/>
            <person name="Pinto D."/>
            <person name="Vollmers J."/>
            <person name="Rivas-Marin E."/>
            <person name="Kohn T."/>
            <person name="Peeters S.H."/>
            <person name="Heuer A."/>
            <person name="Rast P."/>
            <person name="Oberbeckmann S."/>
            <person name="Bunk B."/>
            <person name="Jeske O."/>
            <person name="Meyerdierks A."/>
            <person name="Storesund J.E."/>
            <person name="Kallscheuer N."/>
            <person name="Luecker S."/>
            <person name="Lage O.M."/>
            <person name="Pohl T."/>
            <person name="Merkel B.J."/>
            <person name="Hornburger P."/>
            <person name="Mueller R.-W."/>
            <person name="Bruemmer F."/>
            <person name="Labrenz M."/>
            <person name="Spormann A.M."/>
            <person name="Op den Camp H."/>
            <person name="Overmann J."/>
            <person name="Amann R."/>
            <person name="Jetten M.S.M."/>
            <person name="Mascher T."/>
            <person name="Medema M.H."/>
            <person name="Devos D.P."/>
            <person name="Kaster A.-K."/>
            <person name="Ovreas L."/>
            <person name="Rohde M."/>
            <person name="Galperin M.Y."/>
            <person name="Jogler C."/>
        </authorList>
    </citation>
    <scope>NUCLEOTIDE SEQUENCE [LARGE SCALE GENOMIC DNA]</scope>
    <source>
        <strain evidence="4 5">K22_7</strain>
    </source>
</reference>